<dbReference type="InterPro" id="IPR050204">
    <property type="entry name" value="AraC_XylS_family_regulators"/>
</dbReference>
<evidence type="ECO:0000259" key="5">
    <source>
        <dbReference type="PROSITE" id="PS01124"/>
    </source>
</evidence>
<dbReference type="PANTHER" id="PTHR46796:SF6">
    <property type="entry name" value="ARAC SUBFAMILY"/>
    <property type="match status" value="1"/>
</dbReference>
<dbReference type="SUPFAM" id="SSF46689">
    <property type="entry name" value="Homeodomain-like"/>
    <property type="match status" value="1"/>
</dbReference>
<dbReference type="PANTHER" id="PTHR46796">
    <property type="entry name" value="HTH-TYPE TRANSCRIPTIONAL ACTIVATOR RHAS-RELATED"/>
    <property type="match status" value="1"/>
</dbReference>
<accession>A0ABU2X8V4</accession>
<dbReference type="PROSITE" id="PS01124">
    <property type="entry name" value="HTH_ARAC_FAMILY_2"/>
    <property type="match status" value="1"/>
</dbReference>
<evidence type="ECO:0000256" key="3">
    <source>
        <dbReference type="ARBA" id="ARBA00023163"/>
    </source>
</evidence>
<dbReference type="EMBL" id="JAVRFD010000002">
    <property type="protein sequence ID" value="MDT0542347.1"/>
    <property type="molecule type" value="Genomic_DNA"/>
</dbReference>
<keyword evidence="3" id="KW-0804">Transcription</keyword>
<dbReference type="Pfam" id="PF14525">
    <property type="entry name" value="AraC_binding_2"/>
    <property type="match status" value="1"/>
</dbReference>
<evidence type="ECO:0000256" key="4">
    <source>
        <dbReference type="SAM" id="MobiDB-lite"/>
    </source>
</evidence>
<dbReference type="Gene3D" id="1.10.10.60">
    <property type="entry name" value="Homeodomain-like"/>
    <property type="match status" value="1"/>
</dbReference>
<dbReference type="Pfam" id="PF12833">
    <property type="entry name" value="HTH_18"/>
    <property type="match status" value="1"/>
</dbReference>
<keyword evidence="7" id="KW-1185">Reference proteome</keyword>
<dbReference type="RefSeq" id="WP_311722689.1">
    <property type="nucleotide sequence ID" value="NZ_JAVRFD010000002.1"/>
</dbReference>
<protein>
    <submittedName>
        <fullName evidence="6">Helix-turn-helix domain-containing protein</fullName>
    </submittedName>
</protein>
<proteinExistence type="predicted"/>
<feature type="domain" description="HTH araC/xylS-type" evidence="5">
    <location>
        <begin position="217"/>
        <end position="318"/>
    </location>
</feature>
<gene>
    <name evidence="6" type="ORF">RND15_06410</name>
</gene>
<evidence type="ECO:0000256" key="2">
    <source>
        <dbReference type="ARBA" id="ARBA00023125"/>
    </source>
</evidence>
<sequence length="343" mass="37804">MARMTTTWLTPEERFGWWHDMTASTLIPTAMGSDRAADFEATARVLNLGDVQVSDMTYPTLTVTRTPRLIRHSDPGFVHLSLTLSGNMGLSQFRSHTLLGSGDLAVYSSSEPFDGWAGPEGTAPVRQLLLHLPRAALPPAARQVDDVAATRIPGGGGFAALLAQFLTHVANNPHQFGPQDAARLSTTLIDLLSHTIAQRLDTVAALPPESRERSLLLRVQAFVRRHLHEPGLTPDAVAAAHHISTRSLHRLFQRHGLTVASWIRDQRLERCRRDLADPRLAARPIHAIAAGWGFPRPGDFTRAFRGAYGLPPREYRHRSYRESGPYLSMARTSGRPPAPRAES</sequence>
<evidence type="ECO:0000313" key="7">
    <source>
        <dbReference type="Proteomes" id="UP001180754"/>
    </source>
</evidence>
<reference evidence="6" key="1">
    <citation type="submission" date="2024-05" db="EMBL/GenBank/DDBJ databases">
        <title>30 novel species of actinomycetes from the DSMZ collection.</title>
        <authorList>
            <person name="Nouioui I."/>
        </authorList>
    </citation>
    <scope>NUCLEOTIDE SEQUENCE</scope>
    <source>
        <strain evidence="6">DSM 41529</strain>
    </source>
</reference>
<comment type="caution">
    <text evidence="6">The sequence shown here is derived from an EMBL/GenBank/DDBJ whole genome shotgun (WGS) entry which is preliminary data.</text>
</comment>
<dbReference type="SMART" id="SM00342">
    <property type="entry name" value="HTH_ARAC"/>
    <property type="match status" value="1"/>
</dbReference>
<evidence type="ECO:0000256" key="1">
    <source>
        <dbReference type="ARBA" id="ARBA00023015"/>
    </source>
</evidence>
<dbReference type="InterPro" id="IPR035418">
    <property type="entry name" value="AraC-bd_2"/>
</dbReference>
<name>A0ABU2X8V4_9ACTN</name>
<keyword evidence="1" id="KW-0805">Transcription regulation</keyword>
<dbReference type="InterPro" id="IPR009057">
    <property type="entry name" value="Homeodomain-like_sf"/>
</dbReference>
<organism evidence="6 7">
    <name type="scientific">Streptomyces lonegramiae</name>
    <dbReference type="NCBI Taxonomy" id="3075524"/>
    <lineage>
        <taxon>Bacteria</taxon>
        <taxon>Bacillati</taxon>
        <taxon>Actinomycetota</taxon>
        <taxon>Actinomycetes</taxon>
        <taxon>Kitasatosporales</taxon>
        <taxon>Streptomycetaceae</taxon>
        <taxon>Streptomyces</taxon>
    </lineage>
</organism>
<evidence type="ECO:0000313" key="6">
    <source>
        <dbReference type="EMBL" id="MDT0542347.1"/>
    </source>
</evidence>
<keyword evidence="2" id="KW-0238">DNA-binding</keyword>
<dbReference type="Proteomes" id="UP001180754">
    <property type="component" value="Unassembled WGS sequence"/>
</dbReference>
<feature type="region of interest" description="Disordered" evidence="4">
    <location>
        <begin position="321"/>
        <end position="343"/>
    </location>
</feature>
<dbReference type="InterPro" id="IPR018060">
    <property type="entry name" value="HTH_AraC"/>
</dbReference>